<dbReference type="EMBL" id="CP049055">
    <property type="protein sequence ID" value="QII12659.1"/>
    <property type="molecule type" value="Genomic_DNA"/>
</dbReference>
<accession>A0A6G7GTQ8</accession>
<evidence type="ECO:0000313" key="1">
    <source>
        <dbReference type="EMBL" id="QII12659.1"/>
    </source>
</evidence>
<name>A0A6G7GTQ8_KUEST</name>
<protein>
    <submittedName>
        <fullName evidence="1">Uncharacterized protein</fullName>
    </submittedName>
</protein>
<gene>
    <name evidence="1" type="ORF">KsCSTR_32800</name>
</gene>
<evidence type="ECO:0000313" key="2">
    <source>
        <dbReference type="Proteomes" id="UP000501926"/>
    </source>
</evidence>
<reference evidence="1 2" key="1">
    <citation type="submission" date="2020-02" db="EMBL/GenBank/DDBJ databases">
        <title>Newly sequenced genome of strain CSTR1 showed variability in Candidatus Kuenenia stuttgartiensis genomes.</title>
        <authorList>
            <person name="Ding C."/>
            <person name="Adrian L."/>
        </authorList>
    </citation>
    <scope>NUCLEOTIDE SEQUENCE [LARGE SCALE GENOMIC DNA]</scope>
    <source>
        <strain evidence="1 2">CSTR1</strain>
    </source>
</reference>
<dbReference type="AlphaFoldDB" id="A0A6G7GTQ8"/>
<organism evidence="1 2">
    <name type="scientific">Kuenenia stuttgartiensis</name>
    <dbReference type="NCBI Taxonomy" id="174633"/>
    <lineage>
        <taxon>Bacteria</taxon>
        <taxon>Pseudomonadati</taxon>
        <taxon>Planctomycetota</taxon>
        <taxon>Candidatus Brocadiia</taxon>
        <taxon>Candidatus Brocadiales</taxon>
        <taxon>Candidatus Brocadiaceae</taxon>
        <taxon>Candidatus Kuenenia</taxon>
    </lineage>
</organism>
<proteinExistence type="predicted"/>
<sequence>MLRLFLLFRITTCAKPVPCYHTFKTASEYHLIGNYTIVQVKLRWYFVKWSGRWESNPHI</sequence>
<dbReference type="Proteomes" id="UP000501926">
    <property type="component" value="Chromosome"/>
</dbReference>